<sequence length="76" mass="8742">MNYNMVVIVSGIICAIISYLLSYYLIMLILEESSAFFKMGQLVLAVALMTTLYAPIKYLLIKYMNIDEFESENKND</sequence>
<name>A0A5C2H7Z2_9BACT</name>
<organism evidence="1 2">
    <name type="scientific">Malaciobacter pacificus</name>
    <dbReference type="NCBI Taxonomy" id="1080223"/>
    <lineage>
        <taxon>Bacteria</taxon>
        <taxon>Pseudomonadati</taxon>
        <taxon>Campylobacterota</taxon>
        <taxon>Epsilonproteobacteria</taxon>
        <taxon>Campylobacterales</taxon>
        <taxon>Arcobacteraceae</taxon>
        <taxon>Malaciobacter</taxon>
    </lineage>
</organism>
<reference evidence="1" key="1">
    <citation type="submission" date="2019-09" db="EMBL/GenBank/DDBJ databases">
        <title>Complete genome sequencing of four Arcobacter species reveals a diverse suite of mobile elements.</title>
        <authorList>
            <person name="Miller W.G."/>
            <person name="Yee E."/>
            <person name="Bono J.L."/>
        </authorList>
    </citation>
    <scope>NUCLEOTIDE SEQUENCE [LARGE SCALE GENOMIC DNA]</scope>
    <source>
        <strain evidence="1">LMG 26638</strain>
    </source>
</reference>
<dbReference type="RefSeq" id="WP_130233980.1">
    <property type="nucleotide sequence ID" value="NZ_BMEF01000006.1"/>
</dbReference>
<dbReference type="EMBL" id="CP035928">
    <property type="protein sequence ID" value="QEP35081.1"/>
    <property type="molecule type" value="Genomic_DNA"/>
</dbReference>
<gene>
    <name evidence="1" type="ORF">APAC_2009</name>
</gene>
<dbReference type="Proteomes" id="UP000322726">
    <property type="component" value="Chromosome"/>
</dbReference>
<accession>A0A5C2H7Z2</accession>
<dbReference type="KEGG" id="apai:APAC_2009"/>
<evidence type="ECO:0000313" key="1">
    <source>
        <dbReference type="EMBL" id="QEP35081.1"/>
    </source>
</evidence>
<keyword evidence="2" id="KW-1185">Reference proteome</keyword>
<protein>
    <submittedName>
        <fullName evidence="1">Uncharacterized protein</fullName>
    </submittedName>
</protein>
<dbReference type="OrthoDB" id="5349044at2"/>
<reference evidence="1" key="2">
    <citation type="submission" date="2019-09" db="EMBL/GenBank/DDBJ databases">
        <title>Taxonomic note: a critical rebuttal of the proposed division of the genus Arcobacter into six genera, emended descriptions of Arcobacter anaerophilus and the genus Arcobacter, and an assessment of genus-level boundaries for Epsilonproteobacteria using in silico genomic comparator tools.</title>
        <authorList>
            <person name="On S.L.W."/>
            <person name="Miller W.G."/>
            <person name="Biggs P."/>
            <person name="Cornelius A."/>
            <person name="Vandamme P."/>
        </authorList>
    </citation>
    <scope>NUCLEOTIDE SEQUENCE [LARGE SCALE GENOMIC DNA]</scope>
    <source>
        <strain evidence="1">LMG 26638</strain>
    </source>
</reference>
<dbReference type="AlphaFoldDB" id="A0A5C2H7Z2"/>
<proteinExistence type="predicted"/>
<evidence type="ECO:0000313" key="2">
    <source>
        <dbReference type="Proteomes" id="UP000322726"/>
    </source>
</evidence>